<evidence type="ECO:0000256" key="1">
    <source>
        <dbReference type="ARBA" id="ARBA00023015"/>
    </source>
</evidence>
<dbReference type="GO" id="GO:0003677">
    <property type="term" value="F:DNA binding"/>
    <property type="evidence" value="ECO:0007669"/>
    <property type="project" value="UniProtKB-UniRule"/>
</dbReference>
<dbReference type="Pfam" id="PF00440">
    <property type="entry name" value="TetR_N"/>
    <property type="match status" value="1"/>
</dbReference>
<dbReference type="Gene3D" id="1.10.357.10">
    <property type="entry name" value="Tetracycline Repressor, domain 2"/>
    <property type="match status" value="1"/>
</dbReference>
<evidence type="ECO:0000256" key="4">
    <source>
        <dbReference type="PROSITE-ProRule" id="PRU00335"/>
    </source>
</evidence>
<proteinExistence type="predicted"/>
<dbReference type="PANTHER" id="PTHR47506">
    <property type="entry name" value="TRANSCRIPTIONAL REGULATORY PROTEIN"/>
    <property type="match status" value="1"/>
</dbReference>
<name>A0A4V6PST9_9ACTN</name>
<evidence type="ECO:0000259" key="5">
    <source>
        <dbReference type="PROSITE" id="PS50977"/>
    </source>
</evidence>
<dbReference type="PANTHER" id="PTHR47506:SF6">
    <property type="entry name" value="HTH-TYPE TRANSCRIPTIONAL REPRESSOR NEMR"/>
    <property type="match status" value="1"/>
</dbReference>
<dbReference type="Pfam" id="PF16925">
    <property type="entry name" value="TetR_C_13"/>
    <property type="match status" value="1"/>
</dbReference>
<evidence type="ECO:0000256" key="3">
    <source>
        <dbReference type="ARBA" id="ARBA00023163"/>
    </source>
</evidence>
<dbReference type="PRINTS" id="PR00455">
    <property type="entry name" value="HTHTETR"/>
</dbReference>
<dbReference type="RefSeq" id="WP_133871704.1">
    <property type="nucleotide sequence ID" value="NZ_BOMD01000100.1"/>
</dbReference>
<dbReference type="InterPro" id="IPR009057">
    <property type="entry name" value="Homeodomain-like_sf"/>
</dbReference>
<feature type="DNA-binding region" description="H-T-H motif" evidence="4">
    <location>
        <begin position="39"/>
        <end position="58"/>
    </location>
</feature>
<dbReference type="Gene3D" id="1.10.10.60">
    <property type="entry name" value="Homeodomain-like"/>
    <property type="match status" value="1"/>
</dbReference>
<protein>
    <submittedName>
        <fullName evidence="6">TetR family transcriptional regulator</fullName>
    </submittedName>
</protein>
<reference evidence="6 7" key="1">
    <citation type="submission" date="2019-03" db="EMBL/GenBank/DDBJ databases">
        <title>Sequencing the genomes of 1000 actinobacteria strains.</title>
        <authorList>
            <person name="Klenk H.-P."/>
        </authorList>
    </citation>
    <scope>NUCLEOTIDE SEQUENCE [LARGE SCALE GENOMIC DNA]</scope>
    <source>
        <strain evidence="6 7">DSM 43805</strain>
    </source>
</reference>
<dbReference type="InterPro" id="IPR001647">
    <property type="entry name" value="HTH_TetR"/>
</dbReference>
<keyword evidence="2 4" id="KW-0238">DNA-binding</keyword>
<keyword evidence="7" id="KW-1185">Reference proteome</keyword>
<evidence type="ECO:0000313" key="6">
    <source>
        <dbReference type="EMBL" id="TDO37028.1"/>
    </source>
</evidence>
<dbReference type="SUPFAM" id="SSF46689">
    <property type="entry name" value="Homeodomain-like"/>
    <property type="match status" value="1"/>
</dbReference>
<dbReference type="PROSITE" id="PS50977">
    <property type="entry name" value="HTH_TETR_2"/>
    <property type="match status" value="1"/>
</dbReference>
<evidence type="ECO:0000313" key="7">
    <source>
        <dbReference type="Proteomes" id="UP000294901"/>
    </source>
</evidence>
<keyword evidence="3" id="KW-0804">Transcription</keyword>
<evidence type="ECO:0000256" key="2">
    <source>
        <dbReference type="ARBA" id="ARBA00023125"/>
    </source>
</evidence>
<dbReference type="SUPFAM" id="SSF48498">
    <property type="entry name" value="Tetracyclin repressor-like, C-terminal domain"/>
    <property type="match status" value="1"/>
</dbReference>
<dbReference type="Proteomes" id="UP000294901">
    <property type="component" value="Unassembled WGS sequence"/>
</dbReference>
<sequence>MASPSRPERRTRSDGERSRLAILDAAVALTTVLGLEGLSIGRLADHVGISKSGLYAHFGSKEELQLATIRTAELTHRRDVVSPAFAQPDPLSRLRSLCENFLDHLKDDLLPGGCFFVSVNAEFDARPGAVRDRLAEIHTAWLLMLEEQYAAAQAAGLLSPETPPDQAAFELNAYLHMANNMYVLYRDADYLELARRSVANRLGMLSPTSSRAVTEASH</sequence>
<accession>A0A4V6PST9</accession>
<organism evidence="6 7">
    <name type="scientific">Paractinoplanes brasiliensis</name>
    <dbReference type="NCBI Taxonomy" id="52695"/>
    <lineage>
        <taxon>Bacteria</taxon>
        <taxon>Bacillati</taxon>
        <taxon>Actinomycetota</taxon>
        <taxon>Actinomycetes</taxon>
        <taxon>Micromonosporales</taxon>
        <taxon>Micromonosporaceae</taxon>
        <taxon>Paractinoplanes</taxon>
    </lineage>
</organism>
<dbReference type="InterPro" id="IPR011075">
    <property type="entry name" value="TetR_C"/>
</dbReference>
<dbReference type="InterPro" id="IPR036271">
    <property type="entry name" value="Tet_transcr_reg_TetR-rel_C_sf"/>
</dbReference>
<gene>
    <name evidence="6" type="ORF">C8E87_0621</name>
</gene>
<dbReference type="EMBL" id="SNWR01000001">
    <property type="protein sequence ID" value="TDO37028.1"/>
    <property type="molecule type" value="Genomic_DNA"/>
</dbReference>
<feature type="domain" description="HTH tetR-type" evidence="5">
    <location>
        <begin position="16"/>
        <end position="76"/>
    </location>
</feature>
<keyword evidence="1" id="KW-0805">Transcription regulation</keyword>
<dbReference type="AlphaFoldDB" id="A0A4V6PST9"/>
<dbReference type="OrthoDB" id="326421at2"/>
<comment type="caution">
    <text evidence="6">The sequence shown here is derived from an EMBL/GenBank/DDBJ whole genome shotgun (WGS) entry which is preliminary data.</text>
</comment>